<protein>
    <submittedName>
        <fullName evidence="5">AraC family transcriptional regulator</fullName>
    </submittedName>
</protein>
<gene>
    <name evidence="5" type="ORF">E8M01_21590</name>
</gene>
<dbReference type="KEGG" id="pstg:E8M01_21590"/>
<dbReference type="SUPFAM" id="SSF46689">
    <property type="entry name" value="Homeodomain-like"/>
    <property type="match status" value="2"/>
</dbReference>
<evidence type="ECO:0000256" key="1">
    <source>
        <dbReference type="ARBA" id="ARBA00023015"/>
    </source>
</evidence>
<evidence type="ECO:0000313" key="5">
    <source>
        <dbReference type="EMBL" id="QCI66592.1"/>
    </source>
</evidence>
<dbReference type="InterPro" id="IPR009057">
    <property type="entry name" value="Homeodomain-like_sf"/>
</dbReference>
<name>A0A4D7BF76_9HYPH</name>
<dbReference type="AlphaFoldDB" id="A0A4D7BF76"/>
<dbReference type="OrthoDB" id="9802263at2"/>
<dbReference type="SMART" id="SM00342">
    <property type="entry name" value="HTH_ARAC"/>
    <property type="match status" value="1"/>
</dbReference>
<organism evidence="5 6">
    <name type="scientific">Phreatobacter stygius</name>
    <dbReference type="NCBI Taxonomy" id="1940610"/>
    <lineage>
        <taxon>Bacteria</taxon>
        <taxon>Pseudomonadati</taxon>
        <taxon>Pseudomonadota</taxon>
        <taxon>Alphaproteobacteria</taxon>
        <taxon>Hyphomicrobiales</taxon>
        <taxon>Phreatobacteraceae</taxon>
        <taxon>Phreatobacter</taxon>
    </lineage>
</organism>
<dbReference type="PROSITE" id="PS01124">
    <property type="entry name" value="HTH_ARAC_FAMILY_2"/>
    <property type="match status" value="1"/>
</dbReference>
<dbReference type="InterPro" id="IPR018062">
    <property type="entry name" value="HTH_AraC-typ_CS"/>
</dbReference>
<dbReference type="PANTHER" id="PTHR46796:SF12">
    <property type="entry name" value="HTH-TYPE DNA-BINDING TRANSCRIPTIONAL ACTIVATOR EUTR"/>
    <property type="match status" value="1"/>
</dbReference>
<dbReference type="PROSITE" id="PS00041">
    <property type="entry name" value="HTH_ARAC_FAMILY_1"/>
    <property type="match status" value="1"/>
</dbReference>
<dbReference type="Pfam" id="PF12833">
    <property type="entry name" value="HTH_18"/>
    <property type="match status" value="1"/>
</dbReference>
<keyword evidence="2" id="KW-0238">DNA-binding</keyword>
<dbReference type="Pfam" id="PF14525">
    <property type="entry name" value="AraC_binding_2"/>
    <property type="match status" value="1"/>
</dbReference>
<dbReference type="Gene3D" id="1.10.10.60">
    <property type="entry name" value="Homeodomain-like"/>
    <property type="match status" value="1"/>
</dbReference>
<dbReference type="PANTHER" id="PTHR46796">
    <property type="entry name" value="HTH-TYPE TRANSCRIPTIONAL ACTIVATOR RHAS-RELATED"/>
    <property type="match status" value="1"/>
</dbReference>
<sequence length="408" mass="43804">MRSAGWRCYPQDAATGHFAQSCQHSPISTVLSVLGKGLCLVLGGCLRISGKGPPAVSQDRPGHRGGGRTIEYAPTVLADLGAGLPAVRTRDLAQARAYLGGLFTGHDLIAAEPADMHFEHRHGALGDVSLNLVGYGTDVEVATSGLPDFYLCQATLAGDVRVQARAFDVRLPPGAVFVMNPGVPFRKSWTRDSRQLILKLPRRSVEEQLARDTEDDRLRPVTFAPVIADAAGEARALLRYVAAVCADLSDPGGLVGDEKVARAMERTVLSGILATLRHDRHDDRSRAVQAPAPRYVRRAEDFLRVHYAEPIGLDDVAAACGVSTRTLQEGLRQYRDTTPSGLLREVRLDAARALLKAGAASVTEVAFEVGFSHLSRFARAYAARFGESPSRTLRRGPVAVGCPIGRSS</sequence>
<dbReference type="Proteomes" id="UP000298781">
    <property type="component" value="Chromosome"/>
</dbReference>
<proteinExistence type="predicted"/>
<dbReference type="InterPro" id="IPR035418">
    <property type="entry name" value="AraC-bd_2"/>
</dbReference>
<dbReference type="GO" id="GO:0003700">
    <property type="term" value="F:DNA-binding transcription factor activity"/>
    <property type="evidence" value="ECO:0007669"/>
    <property type="project" value="InterPro"/>
</dbReference>
<dbReference type="InterPro" id="IPR018060">
    <property type="entry name" value="HTH_AraC"/>
</dbReference>
<dbReference type="GO" id="GO:0043565">
    <property type="term" value="F:sequence-specific DNA binding"/>
    <property type="evidence" value="ECO:0007669"/>
    <property type="project" value="InterPro"/>
</dbReference>
<keyword evidence="6" id="KW-1185">Reference proteome</keyword>
<keyword evidence="1" id="KW-0805">Transcription regulation</keyword>
<evidence type="ECO:0000256" key="3">
    <source>
        <dbReference type="ARBA" id="ARBA00023163"/>
    </source>
</evidence>
<evidence type="ECO:0000256" key="2">
    <source>
        <dbReference type="ARBA" id="ARBA00023125"/>
    </source>
</evidence>
<feature type="domain" description="HTH araC/xylS-type" evidence="4">
    <location>
        <begin position="297"/>
        <end position="395"/>
    </location>
</feature>
<evidence type="ECO:0000259" key="4">
    <source>
        <dbReference type="PROSITE" id="PS01124"/>
    </source>
</evidence>
<dbReference type="InterPro" id="IPR050204">
    <property type="entry name" value="AraC_XylS_family_regulators"/>
</dbReference>
<reference evidence="5 6" key="1">
    <citation type="submission" date="2019-04" db="EMBL/GenBank/DDBJ databases">
        <title>Phreatobacter aquaticus sp. nov.</title>
        <authorList>
            <person name="Choi A."/>
        </authorList>
    </citation>
    <scope>NUCLEOTIDE SEQUENCE [LARGE SCALE GENOMIC DNA]</scope>
    <source>
        <strain evidence="5 6">KCTC 52518</strain>
    </source>
</reference>
<keyword evidence="3" id="KW-0804">Transcription</keyword>
<evidence type="ECO:0000313" key="6">
    <source>
        <dbReference type="Proteomes" id="UP000298781"/>
    </source>
</evidence>
<dbReference type="EMBL" id="CP039690">
    <property type="protein sequence ID" value="QCI66592.1"/>
    <property type="molecule type" value="Genomic_DNA"/>
</dbReference>
<accession>A0A4D7BF76</accession>